<comment type="caution">
    <text evidence="10">The sequence shown here is derived from an EMBL/GenBank/DDBJ whole genome shotgun (WGS) entry which is preliminary data.</text>
</comment>
<accession>A0ABT9EEG2</accession>
<keyword evidence="3 7" id="KW-0349">Heme</keyword>
<name>A0ABT9EEG2_9PROT</name>
<dbReference type="RefSeq" id="WP_305109217.1">
    <property type="nucleotide sequence ID" value="NZ_JAUTWS010000236.1"/>
</dbReference>
<dbReference type="EC" id="1.11.1.-" evidence="7"/>
<comment type="function">
    <text evidence="7">Has an organic peroxide-dependent peroxidase activity.</text>
</comment>
<evidence type="ECO:0000256" key="7">
    <source>
        <dbReference type="PIRNR" id="PIRNR000296"/>
    </source>
</evidence>
<keyword evidence="8" id="KW-0732">Signal</keyword>
<feature type="signal peptide" evidence="8">
    <location>
        <begin position="1"/>
        <end position="21"/>
    </location>
</feature>
<dbReference type="PANTHER" id="PTHR11465">
    <property type="entry name" value="CATALASE"/>
    <property type="match status" value="1"/>
</dbReference>
<gene>
    <name evidence="10" type="ORF">Q7A36_39235</name>
</gene>
<dbReference type="InterPro" id="IPR020835">
    <property type="entry name" value="Catalase_sf"/>
</dbReference>
<dbReference type="Proteomes" id="UP001243009">
    <property type="component" value="Unassembled WGS sequence"/>
</dbReference>
<keyword evidence="11" id="KW-1185">Reference proteome</keyword>
<evidence type="ECO:0000256" key="5">
    <source>
        <dbReference type="ARBA" id="ARBA00023002"/>
    </source>
</evidence>
<dbReference type="InterPro" id="IPR018028">
    <property type="entry name" value="Catalase"/>
</dbReference>
<dbReference type="InterPro" id="IPR011614">
    <property type="entry name" value="Catalase_core"/>
</dbReference>
<dbReference type="PANTHER" id="PTHR11465:SF9">
    <property type="entry name" value="CATALASE"/>
    <property type="match status" value="1"/>
</dbReference>
<evidence type="ECO:0000313" key="10">
    <source>
        <dbReference type="EMBL" id="MDO9714383.1"/>
    </source>
</evidence>
<evidence type="ECO:0000256" key="6">
    <source>
        <dbReference type="ARBA" id="ARBA00023004"/>
    </source>
</evidence>
<dbReference type="Gene3D" id="2.40.180.10">
    <property type="entry name" value="Catalase core domain"/>
    <property type="match status" value="1"/>
</dbReference>
<dbReference type="Pfam" id="PF00199">
    <property type="entry name" value="Catalase"/>
    <property type="match status" value="1"/>
</dbReference>
<keyword evidence="2 7" id="KW-0575">Peroxidase</keyword>
<evidence type="ECO:0000256" key="4">
    <source>
        <dbReference type="ARBA" id="ARBA00022723"/>
    </source>
</evidence>
<protein>
    <recommendedName>
        <fullName evidence="7">Catalase-related peroxidase</fullName>
        <ecNumber evidence="7">1.11.1.-</ecNumber>
    </recommendedName>
</protein>
<dbReference type="SMART" id="SM01060">
    <property type="entry name" value="Catalase"/>
    <property type="match status" value="1"/>
</dbReference>
<dbReference type="PIRSF" id="PIRSF000296">
    <property type="entry name" value="SrpA"/>
    <property type="match status" value="1"/>
</dbReference>
<feature type="chain" id="PRO_5045647380" description="Catalase-related peroxidase" evidence="8">
    <location>
        <begin position="22"/>
        <end position="323"/>
    </location>
</feature>
<evidence type="ECO:0000256" key="8">
    <source>
        <dbReference type="SAM" id="SignalP"/>
    </source>
</evidence>
<keyword evidence="6 7" id="KW-0408">Iron</keyword>
<dbReference type="CDD" id="cd08153">
    <property type="entry name" value="srpA_like"/>
    <property type="match status" value="1"/>
</dbReference>
<evidence type="ECO:0000259" key="9">
    <source>
        <dbReference type="SMART" id="SM01060"/>
    </source>
</evidence>
<comment type="cofactor">
    <cofactor evidence="7">
        <name>heme</name>
        <dbReference type="ChEBI" id="CHEBI:30413"/>
    </cofactor>
</comment>
<proteinExistence type="inferred from homology"/>
<dbReference type="InterPro" id="IPR024168">
    <property type="entry name" value="Catalase_SrpA-type_pred"/>
</dbReference>
<sequence length="323" mass="34176">MLVASVCVTAIYAGSVSGATAQTPPSRVPQQIVGAFDNLFAGPHEGRRAVHGNGIMLEGSFVPGPNAARLSRAVHLNGGPVPVLVRFSDFAAVPSLSNGAPEASPRGMAVRFMLPDGGDTDLVLHSYNGFPAATPDDFLAFLRSLPNSAVRDAFAARHPAARRFLDAPKPTPVSYATEAYFGVNAFRFTNAEGQSRYARYRVIPHAGQAYLSPSETEARAPDFLITELAGRLAHGRIRFTLVAQLAVEGDDVADGSVAWPSDRPTIELGTISLRAFAQEGDAAQRALRFVPTNLVGGIAPGPDPMLAARTQAYRVSADRRGAE</sequence>
<evidence type="ECO:0000256" key="3">
    <source>
        <dbReference type="ARBA" id="ARBA00022617"/>
    </source>
</evidence>
<evidence type="ECO:0000313" key="11">
    <source>
        <dbReference type="Proteomes" id="UP001243009"/>
    </source>
</evidence>
<dbReference type="SUPFAM" id="SSF56634">
    <property type="entry name" value="Heme-dependent catalase-like"/>
    <property type="match status" value="1"/>
</dbReference>
<keyword evidence="4 7" id="KW-0479">Metal-binding</keyword>
<dbReference type="Gene3D" id="1.20.1280.120">
    <property type="match status" value="1"/>
</dbReference>
<reference evidence="10 11" key="1">
    <citation type="submission" date="2023-08" db="EMBL/GenBank/DDBJ databases">
        <title>The draft genome sequence of Paracraurococcus sp. LOR1-02.</title>
        <authorList>
            <person name="Kingkaew E."/>
            <person name="Tanasupawat S."/>
        </authorList>
    </citation>
    <scope>NUCLEOTIDE SEQUENCE [LARGE SCALE GENOMIC DNA]</scope>
    <source>
        <strain evidence="10 11">LOR1-02</strain>
    </source>
</reference>
<dbReference type="GO" id="GO:0004601">
    <property type="term" value="F:peroxidase activity"/>
    <property type="evidence" value="ECO:0007669"/>
    <property type="project" value="UniProtKB-KW"/>
</dbReference>
<feature type="domain" description="Catalase core" evidence="9">
    <location>
        <begin position="19"/>
        <end position="323"/>
    </location>
</feature>
<dbReference type="PROSITE" id="PS51402">
    <property type="entry name" value="CATALASE_3"/>
    <property type="match status" value="1"/>
</dbReference>
<evidence type="ECO:0000256" key="2">
    <source>
        <dbReference type="ARBA" id="ARBA00022559"/>
    </source>
</evidence>
<keyword evidence="5 7" id="KW-0560">Oxidoreductase</keyword>
<comment type="similarity">
    <text evidence="1 7">Belongs to the catalase family.</text>
</comment>
<organism evidence="10 11">
    <name type="scientific">Paracraurococcus lichenis</name>
    <dbReference type="NCBI Taxonomy" id="3064888"/>
    <lineage>
        <taxon>Bacteria</taxon>
        <taxon>Pseudomonadati</taxon>
        <taxon>Pseudomonadota</taxon>
        <taxon>Alphaproteobacteria</taxon>
        <taxon>Acetobacterales</taxon>
        <taxon>Roseomonadaceae</taxon>
        <taxon>Paracraurococcus</taxon>
    </lineage>
</organism>
<evidence type="ECO:0000256" key="1">
    <source>
        <dbReference type="ARBA" id="ARBA00005329"/>
    </source>
</evidence>
<dbReference type="EMBL" id="JAUTWS010000236">
    <property type="protein sequence ID" value="MDO9714383.1"/>
    <property type="molecule type" value="Genomic_DNA"/>
</dbReference>